<evidence type="ECO:0000313" key="3">
    <source>
        <dbReference type="Proteomes" id="UP000427820"/>
    </source>
</evidence>
<dbReference type="AlphaFoldDB" id="A0AA92ER95"/>
<dbReference type="PROSITE" id="PS51257">
    <property type="entry name" value="PROKAR_LIPOPROTEIN"/>
    <property type="match status" value="1"/>
</dbReference>
<accession>A0AA92ER95</accession>
<feature type="transmembrane region" description="Helical" evidence="1">
    <location>
        <begin position="6"/>
        <end position="25"/>
    </location>
</feature>
<keyword evidence="1" id="KW-0472">Membrane</keyword>
<gene>
    <name evidence="2" type="ORF">D3795_01730</name>
</gene>
<dbReference type="KEGG" id="panm:D3795_01730"/>
<keyword evidence="1" id="KW-0812">Transmembrane</keyword>
<dbReference type="Proteomes" id="UP000427820">
    <property type="component" value="Chromosome"/>
</dbReference>
<evidence type="ECO:0000256" key="1">
    <source>
        <dbReference type="SAM" id="Phobius"/>
    </source>
</evidence>
<proteinExistence type="predicted"/>
<reference evidence="2 3" key="1">
    <citation type="submission" date="2018-09" db="EMBL/GenBank/DDBJ databases">
        <title>Whole genome sequencing of Idiomarina andamanensis W-5T (LMG 29773T= JCM 31645T).</title>
        <authorList>
            <person name="Das S.K."/>
        </authorList>
    </citation>
    <scope>NUCLEOTIDE SEQUENCE [LARGE SCALE GENOMIC DNA]</scope>
    <source>
        <strain evidence="2 3">W-5T</strain>
    </source>
</reference>
<keyword evidence="1" id="KW-1133">Transmembrane helix</keyword>
<evidence type="ECO:0000313" key="2">
    <source>
        <dbReference type="EMBL" id="QGT94970.1"/>
    </source>
</evidence>
<evidence type="ECO:0008006" key="4">
    <source>
        <dbReference type="Google" id="ProtNLM"/>
    </source>
</evidence>
<sequence length="132" mass="14595">MNNRYFVVIAAVFILSACTTGKLFYIDRAGNRTLGCEVEFVGMPSVDKFAVEYALSHCAKRAVEAGHRLEQEQKYLLERDTSIPPAPCGKAWDHELAEDEFEGGNLSKKEYGYIVAHIDMGLAVVNECSSGN</sequence>
<dbReference type="EMBL" id="CP032551">
    <property type="protein sequence ID" value="QGT94970.1"/>
    <property type="molecule type" value="Genomic_DNA"/>
</dbReference>
<name>A0AA92ER95_9GAMM</name>
<protein>
    <recommendedName>
        <fullName evidence="4">Lipoprotein</fullName>
    </recommendedName>
</protein>
<keyword evidence="3" id="KW-1185">Reference proteome</keyword>
<organism evidence="2 3">
    <name type="scientific">Pseudidiomarina andamanensis</name>
    <dbReference type="NCBI Taxonomy" id="1940690"/>
    <lineage>
        <taxon>Bacteria</taxon>
        <taxon>Pseudomonadati</taxon>
        <taxon>Pseudomonadota</taxon>
        <taxon>Gammaproteobacteria</taxon>
        <taxon>Alteromonadales</taxon>
        <taxon>Idiomarinaceae</taxon>
        <taxon>Pseudidiomarina</taxon>
    </lineage>
</organism>